<name>A0ABR3N290_9TELE</name>
<evidence type="ECO:0000313" key="2">
    <source>
        <dbReference type="EMBL" id="KAL1270942.1"/>
    </source>
</evidence>
<dbReference type="Proteomes" id="UP001558613">
    <property type="component" value="Unassembled WGS sequence"/>
</dbReference>
<evidence type="ECO:0008006" key="4">
    <source>
        <dbReference type="Google" id="ProtNLM"/>
    </source>
</evidence>
<comment type="caution">
    <text evidence="2">The sequence shown here is derived from an EMBL/GenBank/DDBJ whole genome shotgun (WGS) entry which is preliminary data.</text>
</comment>
<dbReference type="EMBL" id="JAYMGO010000007">
    <property type="protein sequence ID" value="KAL1270942.1"/>
    <property type="molecule type" value="Genomic_DNA"/>
</dbReference>
<evidence type="ECO:0000256" key="1">
    <source>
        <dbReference type="SAM" id="Phobius"/>
    </source>
</evidence>
<evidence type="ECO:0000313" key="3">
    <source>
        <dbReference type="Proteomes" id="UP001558613"/>
    </source>
</evidence>
<keyword evidence="3" id="KW-1185">Reference proteome</keyword>
<keyword evidence="1" id="KW-1133">Transmembrane helix</keyword>
<sequence length="92" mass="10207">MTRRRRAYIAAASSSFLMFIFPLVLLLPSKGRSPVTPLCRAYSTRPFEFQMAVQGRACARHGNDKPCDEGSGKLSGLGNTVWHAGKELQQHK</sequence>
<keyword evidence="1" id="KW-0812">Transmembrane</keyword>
<organism evidence="2 3">
    <name type="scientific">Cirrhinus molitorella</name>
    <name type="common">mud carp</name>
    <dbReference type="NCBI Taxonomy" id="172907"/>
    <lineage>
        <taxon>Eukaryota</taxon>
        <taxon>Metazoa</taxon>
        <taxon>Chordata</taxon>
        <taxon>Craniata</taxon>
        <taxon>Vertebrata</taxon>
        <taxon>Euteleostomi</taxon>
        <taxon>Actinopterygii</taxon>
        <taxon>Neopterygii</taxon>
        <taxon>Teleostei</taxon>
        <taxon>Ostariophysi</taxon>
        <taxon>Cypriniformes</taxon>
        <taxon>Cyprinidae</taxon>
        <taxon>Labeoninae</taxon>
        <taxon>Labeonini</taxon>
        <taxon>Cirrhinus</taxon>
    </lineage>
</organism>
<reference evidence="2 3" key="1">
    <citation type="submission" date="2023-09" db="EMBL/GenBank/DDBJ databases">
        <authorList>
            <person name="Wang M."/>
        </authorList>
    </citation>
    <scope>NUCLEOTIDE SEQUENCE [LARGE SCALE GENOMIC DNA]</scope>
    <source>
        <strain evidence="2">GT-2023</strain>
        <tissue evidence="2">Liver</tissue>
    </source>
</reference>
<gene>
    <name evidence="2" type="ORF">QQF64_029958</name>
</gene>
<accession>A0ABR3N290</accession>
<feature type="transmembrane region" description="Helical" evidence="1">
    <location>
        <begin position="7"/>
        <end position="27"/>
    </location>
</feature>
<proteinExistence type="predicted"/>
<keyword evidence="1" id="KW-0472">Membrane</keyword>
<protein>
    <recommendedName>
        <fullName evidence="4">Secreted protein</fullName>
    </recommendedName>
</protein>